<keyword evidence="5" id="KW-0663">Pyridoxal phosphate</keyword>
<keyword evidence="3" id="KW-0032">Aminotransferase</keyword>
<dbReference type="InterPro" id="IPR004839">
    <property type="entry name" value="Aminotransferase_I/II_large"/>
</dbReference>
<evidence type="ECO:0000256" key="4">
    <source>
        <dbReference type="ARBA" id="ARBA00022679"/>
    </source>
</evidence>
<dbReference type="RefSeq" id="WP_155872012.1">
    <property type="nucleotide sequence ID" value="NZ_CP168248.1"/>
</dbReference>
<dbReference type="EMBL" id="LR738855">
    <property type="protein sequence ID" value="VZH84755.1"/>
    <property type="molecule type" value="Genomic_DNA"/>
</dbReference>
<sequence length="389" mass="42557">MPHPVGIHRLAEFGETIFATMSTHAQQHGAINLGQGFPDYDGPKDMLGIACDQIARGNNQYAPAQGFPVLREAVARHQRDYYGMSVDPNTEVLITVGATEALTAAIIGLVEPHEDVIVFEPYFDSYAAAIALAGAHRIAVPLVPNNNSWDLDITALRDAITPQTRMIIVNSPHNPTGAVFSTAAITELCALAIEHDLIVVSDEVYEHMLFDDTTHRPIATYEGMRERTITISSAAKTLCVTGWKTGWAIATPPLIAAIQRAKQYLSFVGASPFQPAVAYALDNEREWIANQQRMLQGNRDLLSHALKNAGFQVSNTKGTFYIVADSCDLSTSDGPDFCYNLITDYNVAAIPISVFTDHPEPWRTKLRFTFGKKQSVIEKAAQALISASR</sequence>
<evidence type="ECO:0000313" key="8">
    <source>
        <dbReference type="Proteomes" id="UP000423525"/>
    </source>
</evidence>
<dbReference type="GO" id="GO:0005737">
    <property type="term" value="C:cytoplasm"/>
    <property type="evidence" value="ECO:0007669"/>
    <property type="project" value="TreeGrafter"/>
</dbReference>
<evidence type="ECO:0000256" key="1">
    <source>
        <dbReference type="ARBA" id="ARBA00001933"/>
    </source>
</evidence>
<keyword evidence="4" id="KW-0808">Transferase</keyword>
<dbReference type="SUPFAM" id="SSF53383">
    <property type="entry name" value="PLP-dependent transferases"/>
    <property type="match status" value="1"/>
</dbReference>
<dbReference type="Gene3D" id="3.40.640.10">
    <property type="entry name" value="Type I PLP-dependent aspartate aminotransferase-like (Major domain)"/>
    <property type="match status" value="1"/>
</dbReference>
<dbReference type="PANTHER" id="PTHR43807:SF20">
    <property type="entry name" value="FI04487P"/>
    <property type="match status" value="1"/>
</dbReference>
<dbReference type="InterPro" id="IPR051326">
    <property type="entry name" value="Kynurenine-oxoglutarate_AT"/>
</dbReference>
<dbReference type="PANTHER" id="PTHR43807">
    <property type="entry name" value="FI04487P"/>
    <property type="match status" value="1"/>
</dbReference>
<dbReference type="FunFam" id="3.40.640.10:FF:000024">
    <property type="entry name" value="Kynurenine--oxoglutarate transaminase 3"/>
    <property type="match status" value="1"/>
</dbReference>
<dbReference type="InterPro" id="IPR015422">
    <property type="entry name" value="PyrdxlP-dep_Trfase_small"/>
</dbReference>
<dbReference type="Proteomes" id="UP000423525">
    <property type="component" value="Chromosome"/>
</dbReference>
<comment type="similarity">
    <text evidence="2">Belongs to the class-I pyridoxal-phosphate-dependent aminotransferase family.</text>
</comment>
<dbReference type="InterPro" id="IPR015421">
    <property type="entry name" value="PyrdxlP-dep_Trfase_major"/>
</dbReference>
<name>A0A6I8MEU6_9CORY</name>
<evidence type="ECO:0000259" key="6">
    <source>
        <dbReference type="Pfam" id="PF00155"/>
    </source>
</evidence>
<dbReference type="Gene3D" id="3.90.1150.10">
    <property type="entry name" value="Aspartate Aminotransferase, domain 1"/>
    <property type="match status" value="1"/>
</dbReference>
<dbReference type="AlphaFoldDB" id="A0A6I8MEU6"/>
<dbReference type="GO" id="GO:0030170">
    <property type="term" value="F:pyridoxal phosphate binding"/>
    <property type="evidence" value="ECO:0007669"/>
    <property type="project" value="InterPro"/>
</dbReference>
<comment type="cofactor">
    <cofactor evidence="1">
        <name>pyridoxal 5'-phosphate</name>
        <dbReference type="ChEBI" id="CHEBI:597326"/>
    </cofactor>
</comment>
<evidence type="ECO:0000256" key="2">
    <source>
        <dbReference type="ARBA" id="ARBA00007441"/>
    </source>
</evidence>
<reference evidence="7 8" key="1">
    <citation type="submission" date="2019-11" db="EMBL/GenBank/DDBJ databases">
        <authorList>
            <person name="Brisse S."/>
        </authorList>
    </citation>
    <scope>NUCLEOTIDE SEQUENCE [LARGE SCALE GENOMIC DNA]</scope>
    <source>
        <strain evidence="7">FRC0190</strain>
    </source>
</reference>
<gene>
    <name evidence="7" type="primary">dapC</name>
    <name evidence="7" type="ORF">FRC0190_00758</name>
</gene>
<dbReference type="CDD" id="cd00609">
    <property type="entry name" value="AAT_like"/>
    <property type="match status" value="1"/>
</dbReference>
<evidence type="ECO:0000256" key="5">
    <source>
        <dbReference type="ARBA" id="ARBA00022898"/>
    </source>
</evidence>
<dbReference type="Pfam" id="PF00155">
    <property type="entry name" value="Aminotran_1_2"/>
    <property type="match status" value="1"/>
</dbReference>
<evidence type="ECO:0000256" key="3">
    <source>
        <dbReference type="ARBA" id="ARBA00022576"/>
    </source>
</evidence>
<accession>A0A6I8MEU6</accession>
<organism evidence="7 8">
    <name type="scientific">Corynebacterium rouxii</name>
    <dbReference type="NCBI Taxonomy" id="2719119"/>
    <lineage>
        <taxon>Bacteria</taxon>
        <taxon>Bacillati</taxon>
        <taxon>Actinomycetota</taxon>
        <taxon>Actinomycetes</taxon>
        <taxon>Mycobacteriales</taxon>
        <taxon>Corynebacteriaceae</taxon>
        <taxon>Corynebacterium</taxon>
    </lineage>
</organism>
<feature type="domain" description="Aminotransferase class I/classII large" evidence="6">
    <location>
        <begin position="31"/>
        <end position="384"/>
    </location>
</feature>
<dbReference type="NCBIfam" id="NF005855">
    <property type="entry name" value="PRK07777.1"/>
    <property type="match status" value="1"/>
</dbReference>
<dbReference type="InterPro" id="IPR015424">
    <property type="entry name" value="PyrdxlP-dep_Trfase"/>
</dbReference>
<protein>
    <submittedName>
        <fullName evidence="7">Putative succinyldiaminopimelate transaminase DapC</fullName>
    </submittedName>
</protein>
<proteinExistence type="inferred from homology"/>
<dbReference type="KEGG" id="crf:FRC0190_00758"/>
<evidence type="ECO:0000313" key="7">
    <source>
        <dbReference type="EMBL" id="VZH84755.1"/>
    </source>
</evidence>
<dbReference type="GO" id="GO:0016212">
    <property type="term" value="F:kynurenine-oxoglutarate transaminase activity"/>
    <property type="evidence" value="ECO:0007669"/>
    <property type="project" value="TreeGrafter"/>
</dbReference>